<evidence type="ECO:0008006" key="4">
    <source>
        <dbReference type="Google" id="ProtNLM"/>
    </source>
</evidence>
<dbReference type="EMBL" id="BMIK01000007">
    <property type="protein sequence ID" value="GGC31053.1"/>
    <property type="molecule type" value="Genomic_DNA"/>
</dbReference>
<dbReference type="RefSeq" id="WP_188750937.1">
    <property type="nucleotide sequence ID" value="NZ_BMIK01000007.1"/>
</dbReference>
<feature type="transmembrane region" description="Helical" evidence="1">
    <location>
        <begin position="122"/>
        <end position="143"/>
    </location>
</feature>
<keyword evidence="1" id="KW-1133">Transmembrane helix</keyword>
<keyword evidence="3" id="KW-1185">Reference proteome</keyword>
<organism evidence="2 3">
    <name type="scientific">Parapedobacter defluvii</name>
    <dbReference type="NCBI Taxonomy" id="2045106"/>
    <lineage>
        <taxon>Bacteria</taxon>
        <taxon>Pseudomonadati</taxon>
        <taxon>Bacteroidota</taxon>
        <taxon>Sphingobacteriia</taxon>
        <taxon>Sphingobacteriales</taxon>
        <taxon>Sphingobacteriaceae</taxon>
        <taxon>Parapedobacter</taxon>
    </lineage>
</organism>
<sequence>MIQRIQSIWLFLASATLFALFLFPYLQYSDIGGLGKALKVTGIYHGLEGQAIRDEFFILQTVATVLLGVFPLYIIFKFRNRKQQVRLILLAVVLILLFGAWLYGAASAALTAASQSLSAQNIGVGFFLLPISIIFLFMAMGGIRKDEKLIKSADRLRS</sequence>
<keyword evidence="1" id="KW-0472">Membrane</keyword>
<evidence type="ECO:0000313" key="3">
    <source>
        <dbReference type="Proteomes" id="UP000597338"/>
    </source>
</evidence>
<dbReference type="Proteomes" id="UP000597338">
    <property type="component" value="Unassembled WGS sequence"/>
</dbReference>
<evidence type="ECO:0000256" key="1">
    <source>
        <dbReference type="SAM" id="Phobius"/>
    </source>
</evidence>
<name>A0ABQ1LX31_9SPHI</name>
<evidence type="ECO:0000313" key="2">
    <source>
        <dbReference type="EMBL" id="GGC31053.1"/>
    </source>
</evidence>
<feature type="transmembrane region" description="Helical" evidence="1">
    <location>
        <begin position="7"/>
        <end position="26"/>
    </location>
</feature>
<proteinExistence type="predicted"/>
<comment type="caution">
    <text evidence="2">The sequence shown here is derived from an EMBL/GenBank/DDBJ whole genome shotgun (WGS) entry which is preliminary data.</text>
</comment>
<dbReference type="InterPro" id="IPR025635">
    <property type="entry name" value="DUF4293"/>
</dbReference>
<reference evidence="3" key="1">
    <citation type="journal article" date="2019" name="Int. J. Syst. Evol. Microbiol.">
        <title>The Global Catalogue of Microorganisms (GCM) 10K type strain sequencing project: providing services to taxonomists for standard genome sequencing and annotation.</title>
        <authorList>
            <consortium name="The Broad Institute Genomics Platform"/>
            <consortium name="The Broad Institute Genome Sequencing Center for Infectious Disease"/>
            <person name="Wu L."/>
            <person name="Ma J."/>
        </authorList>
    </citation>
    <scope>NUCLEOTIDE SEQUENCE [LARGE SCALE GENOMIC DNA]</scope>
    <source>
        <strain evidence="3">CGMCC 1.15342</strain>
    </source>
</reference>
<accession>A0ABQ1LX31</accession>
<protein>
    <recommendedName>
        <fullName evidence="4">DUF4293 domain-containing protein</fullName>
    </recommendedName>
</protein>
<dbReference type="Pfam" id="PF14126">
    <property type="entry name" value="DUF4293"/>
    <property type="match status" value="1"/>
</dbReference>
<gene>
    <name evidence="2" type="ORF">GCM10011386_23810</name>
</gene>
<feature type="transmembrane region" description="Helical" evidence="1">
    <location>
        <begin position="88"/>
        <end position="110"/>
    </location>
</feature>
<feature type="transmembrane region" description="Helical" evidence="1">
    <location>
        <begin position="56"/>
        <end position="76"/>
    </location>
</feature>
<keyword evidence="1" id="KW-0812">Transmembrane</keyword>